<evidence type="ECO:0000313" key="1">
    <source>
        <dbReference type="EMBL" id="QJA44031.1"/>
    </source>
</evidence>
<gene>
    <name evidence="1" type="ORF">TM448A00065_0077</name>
    <name evidence="2" type="ORF">TM448B00134_0030</name>
</gene>
<evidence type="ECO:0000313" key="2">
    <source>
        <dbReference type="EMBL" id="QJH93736.1"/>
    </source>
</evidence>
<sequence>MLPRADQIPEMKKFEAGLAAYGEPERIRILKRKYAHFRGQQYDHLKVDWFGRNADTSETISPKILVPSGFESPLSNEPVHKKRPVAPVGLCGTIVNRFTNLLFGEKRIPRIGVVGDPDTEAFILAAIKQSRFWVKMNEARMQGGACGAVAISVHLRNGKFCVDVHPSWKVDPEWENQDDLKLSRLVIQYTYYEEELQAADPVGGNNGNPTKSAMKLVNEEYLYRRVIDANQDVIYKPWRVKDGPPRWDASQIDSDRAVVHGLGFAPVVWVQNLPTSDHFDGDADCEGAWGTFDSYDRLQSQAYRALLVNLDPTVILTADEQWIQRQGGNIKKGSDNSIALPSGGNASYLEISGAGIQAAFAQLERLKRQAQDITEAVLIDPEKISGAAQSAKAIEYIFAPMLSKAGKLRGQYGDGAIIPLLEMMVAMARKIGLQGITLPDRIEDDKPVKQKLGAGGEISLEWGPWFDATTLDVQTTVVSTAAAKGAGLIDAEAGIRKVAPYFGIKDIEATMDKIAEEQAMGFGEDTLPPIPEIPEVEAVEKEK</sequence>
<protein>
    <submittedName>
        <fullName evidence="1">Putative portal protein</fullName>
    </submittedName>
</protein>
<reference evidence="1" key="1">
    <citation type="submission" date="2020-03" db="EMBL/GenBank/DDBJ databases">
        <title>The deep terrestrial virosphere.</title>
        <authorList>
            <person name="Holmfeldt K."/>
            <person name="Nilsson E."/>
            <person name="Simone D."/>
            <person name="Lopez-Fernandez M."/>
            <person name="Wu X."/>
            <person name="de Brujin I."/>
            <person name="Lundin D."/>
            <person name="Andersson A."/>
            <person name="Bertilsson S."/>
            <person name="Dopson M."/>
        </authorList>
    </citation>
    <scope>NUCLEOTIDE SEQUENCE</scope>
    <source>
        <strain evidence="1">TM448A00065</strain>
        <strain evidence="2">TM448B00134</strain>
    </source>
</reference>
<organism evidence="1">
    <name type="scientific">viral metagenome</name>
    <dbReference type="NCBI Taxonomy" id="1070528"/>
    <lineage>
        <taxon>unclassified sequences</taxon>
        <taxon>metagenomes</taxon>
        <taxon>organismal metagenomes</taxon>
    </lineage>
</organism>
<name>A0A6H1Z9A5_9ZZZZ</name>
<dbReference type="EMBL" id="MT144591">
    <property type="protein sequence ID" value="QJH93736.1"/>
    <property type="molecule type" value="Genomic_DNA"/>
</dbReference>
<proteinExistence type="predicted"/>
<dbReference type="EMBL" id="MT143972">
    <property type="protein sequence ID" value="QJA44031.1"/>
    <property type="molecule type" value="Genomic_DNA"/>
</dbReference>
<dbReference type="AlphaFoldDB" id="A0A6H1Z9A5"/>
<accession>A0A6H1Z9A5</accession>